<dbReference type="KEGG" id="ctae:BGI42_10065"/>
<evidence type="ECO:0000256" key="3">
    <source>
        <dbReference type="SAM" id="Phobius"/>
    </source>
</evidence>
<organism evidence="4 5">
    <name type="scientific">Clostridium taeniosporum</name>
    <dbReference type="NCBI Taxonomy" id="394958"/>
    <lineage>
        <taxon>Bacteria</taxon>
        <taxon>Bacillati</taxon>
        <taxon>Bacillota</taxon>
        <taxon>Clostridia</taxon>
        <taxon>Eubacteriales</taxon>
        <taxon>Clostridiaceae</taxon>
        <taxon>Clostridium</taxon>
    </lineage>
</organism>
<keyword evidence="2 3" id="KW-0472">Membrane</keyword>
<proteinExistence type="inferred from homology"/>
<dbReference type="InterPro" id="IPR004995">
    <property type="entry name" value="Spore_Ger"/>
</dbReference>
<dbReference type="Pfam" id="PF03323">
    <property type="entry name" value="GerA"/>
    <property type="match status" value="1"/>
</dbReference>
<feature type="transmembrane region" description="Helical" evidence="3">
    <location>
        <begin position="409"/>
        <end position="435"/>
    </location>
</feature>
<accession>A0A1D7XL42</accession>
<feature type="transmembrane region" description="Helical" evidence="3">
    <location>
        <begin position="287"/>
        <end position="306"/>
    </location>
</feature>
<dbReference type="Proteomes" id="UP000094652">
    <property type="component" value="Chromosome"/>
</dbReference>
<feature type="transmembrane region" description="Helical" evidence="3">
    <location>
        <begin position="356"/>
        <end position="378"/>
    </location>
</feature>
<dbReference type="PANTHER" id="PTHR22550:SF9">
    <property type="entry name" value="STAGE V SPORULATION PROTEIN AF"/>
    <property type="match status" value="1"/>
</dbReference>
<evidence type="ECO:0000313" key="5">
    <source>
        <dbReference type="Proteomes" id="UP000094652"/>
    </source>
</evidence>
<evidence type="ECO:0000256" key="1">
    <source>
        <dbReference type="ARBA" id="ARBA00005278"/>
    </source>
</evidence>
<dbReference type="EMBL" id="CP017253">
    <property type="protein sequence ID" value="AOR24056.1"/>
    <property type="molecule type" value="Genomic_DNA"/>
</dbReference>
<dbReference type="PANTHER" id="PTHR22550">
    <property type="entry name" value="SPORE GERMINATION PROTEIN"/>
    <property type="match status" value="1"/>
</dbReference>
<dbReference type="OrthoDB" id="9772630at2"/>
<evidence type="ECO:0000313" key="4">
    <source>
        <dbReference type="EMBL" id="AOR24056.1"/>
    </source>
</evidence>
<dbReference type="InterPro" id="IPR050768">
    <property type="entry name" value="UPF0353/GerABKA_families"/>
</dbReference>
<dbReference type="PIRSF" id="PIRSF005690">
    <property type="entry name" value="GerBA"/>
    <property type="match status" value="1"/>
</dbReference>
<dbReference type="STRING" id="394958.BGI42_10065"/>
<comment type="similarity">
    <text evidence="1">Belongs to the GerABKA family.</text>
</comment>
<dbReference type="GO" id="GO:0009847">
    <property type="term" value="P:spore germination"/>
    <property type="evidence" value="ECO:0007669"/>
    <property type="project" value="InterPro"/>
</dbReference>
<evidence type="ECO:0000256" key="2">
    <source>
        <dbReference type="ARBA" id="ARBA00023136"/>
    </source>
</evidence>
<keyword evidence="5" id="KW-1185">Reference proteome</keyword>
<dbReference type="GO" id="GO:0016020">
    <property type="term" value="C:membrane"/>
    <property type="evidence" value="ECO:0007669"/>
    <property type="project" value="InterPro"/>
</dbReference>
<feature type="transmembrane region" description="Helical" evidence="3">
    <location>
        <begin position="326"/>
        <end position="344"/>
    </location>
</feature>
<keyword evidence="3" id="KW-0812">Transmembrane</keyword>
<keyword evidence="3" id="KW-1133">Transmembrane helix</keyword>
<dbReference type="AlphaFoldDB" id="A0A1D7XL42"/>
<protein>
    <submittedName>
        <fullName evidence="4">Spore germination protein</fullName>
    </submittedName>
</protein>
<dbReference type="RefSeq" id="WP_069680195.1">
    <property type="nucleotide sequence ID" value="NZ_CP017253.2"/>
</dbReference>
<name>A0A1D7XL42_9CLOT</name>
<reference evidence="5" key="1">
    <citation type="submission" date="2016-09" db="EMBL/GenBank/DDBJ databases">
        <title>Genomics of Clostridium taeniosporum, an organism which forms endospores with ribbon-like appendages.</title>
        <authorList>
            <person name="Walker J.R."/>
        </authorList>
    </citation>
    <scope>NUCLEOTIDE SEQUENCE [LARGE SCALE GENOMIC DNA]</scope>
    <source>
        <strain evidence="5">1/k</strain>
    </source>
</reference>
<sequence>MKITSNFDNNISLVKSKLKVKESFDIIQRNIIIGNKKTTMFYIDGFTKDDVMERIMNGFFSIKPEIMNSYKTSNEFIDNAIPYIEVAEEVDLDKIIDAVLCGQTSMFIDGYDKCIIMDMRTYPVRGLAEPEKEKTLRGARDGFVETIVFNTALIRRRIRDSRLVFDMHTIGSISKTDVCIAYMDGVVNKRGLDIVLKKIKNINVDTLTLGDQSLVETLSNKNYLNPFPKVRYTERPDVASSHLTEGNIIILVDNSPTAMILPTSIFDFLQDVDDYYFPVFTGNYLRIIRNIITISTIVLTPLYLLFVNGNIHLPPNFNFLFPKDSYYIPIFWQFLILEVAIDGLKLASLNTPNSLGMSLSVIGGLILGEYTVTAGWFIPQTILYMSIVALASFEQSSVELSYALKFMRVLLLISSGLLGYWGFIGGLILILIIMYSTKTVTNDRYFYPLIPFNWKKLKNLLFRTRIK</sequence>
<gene>
    <name evidence="4" type="ORF">BGI42_10065</name>
</gene>